<evidence type="ECO:0000256" key="3">
    <source>
        <dbReference type="ARBA" id="ARBA00023295"/>
    </source>
</evidence>
<evidence type="ECO:0000256" key="1">
    <source>
        <dbReference type="ARBA" id="ARBA00008875"/>
    </source>
</evidence>
<comment type="similarity">
    <text evidence="1">Belongs to the glycosyl hydrolase 39 family.</text>
</comment>
<organism evidence="5 6">
    <name type="scientific">Coraliomargarita algicola</name>
    <dbReference type="NCBI Taxonomy" id="3092156"/>
    <lineage>
        <taxon>Bacteria</taxon>
        <taxon>Pseudomonadati</taxon>
        <taxon>Verrucomicrobiota</taxon>
        <taxon>Opitutia</taxon>
        <taxon>Puniceicoccales</taxon>
        <taxon>Coraliomargaritaceae</taxon>
        <taxon>Coraliomargarita</taxon>
    </lineage>
</organism>
<reference evidence="5 6" key="1">
    <citation type="submission" date="2023-11" db="EMBL/GenBank/DDBJ databases">
        <title>Coraliomargarita sp. nov., isolated from marine algae.</title>
        <authorList>
            <person name="Lee J.K."/>
            <person name="Baek J.H."/>
            <person name="Kim J.M."/>
            <person name="Choi D.G."/>
            <person name="Jeon C.O."/>
        </authorList>
    </citation>
    <scope>NUCLEOTIDE SEQUENCE [LARGE SCALE GENOMIC DNA]</scope>
    <source>
        <strain evidence="5 6">J2-16</strain>
    </source>
</reference>
<dbReference type="InterPro" id="IPR049166">
    <property type="entry name" value="GH39_cat"/>
</dbReference>
<dbReference type="RefSeq" id="WP_319832238.1">
    <property type="nucleotide sequence ID" value="NZ_CP138858.1"/>
</dbReference>
<dbReference type="GO" id="GO:0004565">
    <property type="term" value="F:beta-galactosidase activity"/>
    <property type="evidence" value="ECO:0007669"/>
    <property type="project" value="UniProtKB-EC"/>
</dbReference>
<evidence type="ECO:0000259" key="4">
    <source>
        <dbReference type="Pfam" id="PF01229"/>
    </source>
</evidence>
<evidence type="ECO:0000313" key="6">
    <source>
        <dbReference type="Proteomes" id="UP001324993"/>
    </source>
</evidence>
<dbReference type="PANTHER" id="PTHR12631">
    <property type="entry name" value="ALPHA-L-IDURONIDASE"/>
    <property type="match status" value="1"/>
</dbReference>
<dbReference type="Gene3D" id="3.20.20.80">
    <property type="entry name" value="Glycosidases"/>
    <property type="match status" value="1"/>
</dbReference>
<accession>A0ABZ0RJB8</accession>
<dbReference type="Pfam" id="PF01229">
    <property type="entry name" value="Glyco_hydro_39"/>
    <property type="match status" value="1"/>
</dbReference>
<proteinExistence type="inferred from homology"/>
<keyword evidence="6" id="KW-1185">Reference proteome</keyword>
<dbReference type="InterPro" id="IPR017853">
    <property type="entry name" value="GH"/>
</dbReference>
<dbReference type="SUPFAM" id="SSF51445">
    <property type="entry name" value="(Trans)glycosidases"/>
    <property type="match status" value="1"/>
</dbReference>
<keyword evidence="2 5" id="KW-0378">Hydrolase</keyword>
<gene>
    <name evidence="5" type="ORF">SH580_18165</name>
</gene>
<dbReference type="EMBL" id="CP138858">
    <property type="protein sequence ID" value="WPJ95349.1"/>
    <property type="molecule type" value="Genomic_DNA"/>
</dbReference>
<sequence length="471" mass="53248">MNTHTTTFQQFPLLGRLQTKASQDIQSSRLGVGFETLDRNMWDVAPAWKVVGALGVKWARVQSGWARTETVAGQYNFEWLDAIIDPLIQRGIQPWLSLSYGNVLYTDGAGSAGVGNPPIYTEKERQGWKNYVAATVRHYQGRITHFEIWNEPDGGGFFLPKPHPKTYVELVALTATAIRKVLPDAYIIGGAFARAMTPAGLTFTRDCLECGMADWIDAVSYHGYKYMPEQYCSEEFPAYLRLLRQYKPTLAYWQGETGCPSKVPPGNTQAMAAMQVSEDIQARWLLRRVLAELSYDAQHVNYFNMGDFSHYMMQGELNYTCHYGLIRMEDGTTKPAYDALQSLATLLHDPLEIAAGRTSFRLEGGDSGEAITRAQASSAYQASFIRDNIPVISWWLREPVENETIWRSMHFEYWLDAGLHLESPVLIDPQTQNVYQLKVVQNQYGMNELLNLPISNTPLILTDHSLIEVHP</sequence>
<dbReference type="InterPro" id="IPR051923">
    <property type="entry name" value="Glycosyl_Hydrolase_39"/>
</dbReference>
<protein>
    <submittedName>
        <fullName evidence="5">Beta-galactosidase</fullName>
        <ecNumber evidence="5">3.2.1.23</ecNumber>
    </submittedName>
</protein>
<evidence type="ECO:0000256" key="2">
    <source>
        <dbReference type="ARBA" id="ARBA00022801"/>
    </source>
</evidence>
<dbReference type="PANTHER" id="PTHR12631:SF10">
    <property type="entry name" value="BETA-XYLOSIDASE-LIKE PROTEIN-RELATED"/>
    <property type="match status" value="1"/>
</dbReference>
<keyword evidence="3 5" id="KW-0326">Glycosidase</keyword>
<evidence type="ECO:0000313" key="5">
    <source>
        <dbReference type="EMBL" id="WPJ95349.1"/>
    </source>
</evidence>
<dbReference type="Proteomes" id="UP001324993">
    <property type="component" value="Chromosome"/>
</dbReference>
<name>A0ABZ0RJB8_9BACT</name>
<dbReference type="EC" id="3.2.1.23" evidence="5"/>
<feature type="domain" description="Glycosyl hydrolases family 39 N-terminal catalytic" evidence="4">
    <location>
        <begin position="72"/>
        <end position="346"/>
    </location>
</feature>